<dbReference type="EMBL" id="RHHQ01000006">
    <property type="protein sequence ID" value="RNB91103.1"/>
    <property type="molecule type" value="Genomic_DNA"/>
</dbReference>
<protein>
    <recommendedName>
        <fullName evidence="4">YlaH-like protein</fullName>
    </recommendedName>
</protein>
<keyword evidence="1" id="KW-1133">Transmembrane helix</keyword>
<feature type="transmembrane region" description="Helical" evidence="1">
    <location>
        <begin position="31"/>
        <end position="48"/>
    </location>
</feature>
<evidence type="ECO:0000313" key="2">
    <source>
        <dbReference type="EMBL" id="RNB91103.1"/>
    </source>
</evidence>
<evidence type="ECO:0000256" key="1">
    <source>
        <dbReference type="SAM" id="Phobius"/>
    </source>
</evidence>
<dbReference type="OrthoDB" id="2475817at2"/>
<dbReference type="AlphaFoldDB" id="A0A3M8DSG2"/>
<dbReference type="InterPro" id="IPR025620">
    <property type="entry name" value="YlaH"/>
</dbReference>
<feature type="transmembrane region" description="Helical" evidence="1">
    <location>
        <begin position="82"/>
        <end position="100"/>
    </location>
</feature>
<gene>
    <name evidence="2" type="ORF">EDM56_05825</name>
</gene>
<evidence type="ECO:0008006" key="4">
    <source>
        <dbReference type="Google" id="ProtNLM"/>
    </source>
</evidence>
<feature type="transmembrane region" description="Helical" evidence="1">
    <location>
        <begin position="60"/>
        <end position="76"/>
    </location>
</feature>
<dbReference type="Proteomes" id="UP000271031">
    <property type="component" value="Unassembled WGS sequence"/>
</dbReference>
<sequence>MEWFELVSSYEPSNPNALTTYDSIRIFFDHYRAYVIFVYLIAVYYLGFATRVRMPLLKNVLLYVLLFIGAIIFSFLDTSLPVKSAMFVAVLLLVIVKVRIKPDNKRKRGER</sequence>
<organism evidence="2 3">
    <name type="scientific">Brevibacillus fluminis</name>
    <dbReference type="NCBI Taxonomy" id="511487"/>
    <lineage>
        <taxon>Bacteria</taxon>
        <taxon>Bacillati</taxon>
        <taxon>Bacillota</taxon>
        <taxon>Bacilli</taxon>
        <taxon>Bacillales</taxon>
        <taxon>Paenibacillaceae</taxon>
        <taxon>Brevibacillus</taxon>
    </lineage>
</organism>
<proteinExistence type="predicted"/>
<accession>A0A3M8DSG2</accession>
<keyword evidence="3" id="KW-1185">Reference proteome</keyword>
<comment type="caution">
    <text evidence="2">The sequence shown here is derived from an EMBL/GenBank/DDBJ whole genome shotgun (WGS) entry which is preliminary data.</text>
</comment>
<keyword evidence="1" id="KW-0812">Transmembrane</keyword>
<dbReference type="Pfam" id="PF14036">
    <property type="entry name" value="YlaH"/>
    <property type="match status" value="1"/>
</dbReference>
<keyword evidence="1" id="KW-0472">Membrane</keyword>
<name>A0A3M8DSG2_9BACL</name>
<reference evidence="2 3" key="1">
    <citation type="submission" date="2018-10" db="EMBL/GenBank/DDBJ databases">
        <title>Phylogenomics of Brevibacillus.</title>
        <authorList>
            <person name="Dunlap C."/>
        </authorList>
    </citation>
    <scope>NUCLEOTIDE SEQUENCE [LARGE SCALE GENOMIC DNA]</scope>
    <source>
        <strain evidence="2 3">JCM 15716</strain>
    </source>
</reference>
<dbReference type="RefSeq" id="WP_122916955.1">
    <property type="nucleotide sequence ID" value="NZ_RHHQ01000006.1"/>
</dbReference>
<evidence type="ECO:0000313" key="3">
    <source>
        <dbReference type="Proteomes" id="UP000271031"/>
    </source>
</evidence>